<keyword evidence="2" id="KW-0732">Signal</keyword>
<feature type="signal peptide" evidence="2">
    <location>
        <begin position="1"/>
        <end position="18"/>
    </location>
</feature>
<evidence type="ECO:0000256" key="1">
    <source>
        <dbReference type="SAM" id="MobiDB-lite"/>
    </source>
</evidence>
<proteinExistence type="predicted"/>
<reference evidence="3" key="1">
    <citation type="submission" date="2023-06" db="EMBL/GenBank/DDBJ databases">
        <title>Genomic analysis of the entomopathogenic nematode Steinernema hermaphroditum.</title>
        <authorList>
            <person name="Schwarz E.M."/>
            <person name="Heppert J.K."/>
            <person name="Baniya A."/>
            <person name="Schwartz H.T."/>
            <person name="Tan C.-H."/>
            <person name="Antoshechkin I."/>
            <person name="Sternberg P.W."/>
            <person name="Goodrich-Blair H."/>
            <person name="Dillman A.R."/>
        </authorList>
    </citation>
    <scope>NUCLEOTIDE SEQUENCE</scope>
    <source>
        <strain evidence="3">PS9179</strain>
        <tissue evidence="3">Whole animal</tissue>
    </source>
</reference>
<evidence type="ECO:0000313" key="4">
    <source>
        <dbReference type="Proteomes" id="UP001175271"/>
    </source>
</evidence>
<sequence>MTFLLAALLVIFAGSASGFKPCETDADCGEVALPFVNKTLPMKCAGFGLEPILKRLNIRKTCIPSFNLPNPKLLTLAKLFDEVENMPDSVPQDQEKATPITREFDIPYESIPKDEEPVVHENSPFADQ</sequence>
<name>A0AA39LQQ4_9BILA</name>
<comment type="caution">
    <text evidence="3">The sequence shown here is derived from an EMBL/GenBank/DDBJ whole genome shotgun (WGS) entry which is preliminary data.</text>
</comment>
<dbReference type="Proteomes" id="UP001175271">
    <property type="component" value="Unassembled WGS sequence"/>
</dbReference>
<accession>A0AA39LQQ4</accession>
<evidence type="ECO:0000313" key="3">
    <source>
        <dbReference type="EMBL" id="KAK0406606.1"/>
    </source>
</evidence>
<evidence type="ECO:0000256" key="2">
    <source>
        <dbReference type="SAM" id="SignalP"/>
    </source>
</evidence>
<gene>
    <name evidence="3" type="ORF">QR680_018683</name>
</gene>
<protein>
    <submittedName>
        <fullName evidence="3">Uncharacterized protein</fullName>
    </submittedName>
</protein>
<feature type="region of interest" description="Disordered" evidence="1">
    <location>
        <begin position="108"/>
        <end position="128"/>
    </location>
</feature>
<keyword evidence="4" id="KW-1185">Reference proteome</keyword>
<dbReference type="AlphaFoldDB" id="A0AA39LQQ4"/>
<feature type="chain" id="PRO_5041407518" evidence="2">
    <location>
        <begin position="19"/>
        <end position="128"/>
    </location>
</feature>
<organism evidence="3 4">
    <name type="scientific">Steinernema hermaphroditum</name>
    <dbReference type="NCBI Taxonomy" id="289476"/>
    <lineage>
        <taxon>Eukaryota</taxon>
        <taxon>Metazoa</taxon>
        <taxon>Ecdysozoa</taxon>
        <taxon>Nematoda</taxon>
        <taxon>Chromadorea</taxon>
        <taxon>Rhabditida</taxon>
        <taxon>Tylenchina</taxon>
        <taxon>Panagrolaimomorpha</taxon>
        <taxon>Strongyloidoidea</taxon>
        <taxon>Steinernematidae</taxon>
        <taxon>Steinernema</taxon>
    </lineage>
</organism>
<dbReference type="EMBL" id="JAUCMV010000004">
    <property type="protein sequence ID" value="KAK0406606.1"/>
    <property type="molecule type" value="Genomic_DNA"/>
</dbReference>